<dbReference type="STRING" id="1890683.A0A427XYR4"/>
<name>A0A427XYR4_9TREE</name>
<dbReference type="SMART" id="SM00332">
    <property type="entry name" value="PP2Cc"/>
    <property type="match status" value="1"/>
</dbReference>
<dbReference type="GO" id="GO:0004741">
    <property type="term" value="F:[pyruvate dehydrogenase (acetyl-transferring)]-phosphatase activity"/>
    <property type="evidence" value="ECO:0007669"/>
    <property type="project" value="TreeGrafter"/>
</dbReference>
<dbReference type="CDD" id="cd00143">
    <property type="entry name" value="PP2Cc"/>
    <property type="match status" value="1"/>
</dbReference>
<gene>
    <name evidence="3" type="ORF">EHS25_005215</name>
</gene>
<evidence type="ECO:0000313" key="3">
    <source>
        <dbReference type="EMBL" id="RSH83971.1"/>
    </source>
</evidence>
<dbReference type="EMBL" id="RSCD01000022">
    <property type="protein sequence ID" value="RSH83971.1"/>
    <property type="molecule type" value="Genomic_DNA"/>
</dbReference>
<organism evidence="3 4">
    <name type="scientific">Saitozyma podzolica</name>
    <dbReference type="NCBI Taxonomy" id="1890683"/>
    <lineage>
        <taxon>Eukaryota</taxon>
        <taxon>Fungi</taxon>
        <taxon>Dikarya</taxon>
        <taxon>Basidiomycota</taxon>
        <taxon>Agaricomycotina</taxon>
        <taxon>Tremellomycetes</taxon>
        <taxon>Tremellales</taxon>
        <taxon>Trimorphomycetaceae</taxon>
        <taxon>Saitozyma</taxon>
    </lineage>
</organism>
<dbReference type="Proteomes" id="UP000279259">
    <property type="component" value="Unassembled WGS sequence"/>
</dbReference>
<comment type="caution">
    <text evidence="3">The sequence shown here is derived from an EMBL/GenBank/DDBJ whole genome shotgun (WGS) entry which is preliminary data.</text>
</comment>
<sequence>MDDASNKHTQPIETTTFLEWPAQFTPGVAEVVTASWDYGFGKRQHTHLLLPQSETEGMLRASEKTVTLDRPGNPLRRYDTNFIAGNKRTEDAHAVEILSSDDLPYSATEQEAGNGKSFWERWRDVKLKISGEGSQLQSELGNGSKDIVMASVFDGHNDTHVLSELLSKTLHATLARNLGIQRQHQDSGMDDATRIKAVKSLISDTYQAFEAELEAAPKLLTSGKLRYDSNPLLPDPSPVLFGLSMFMKARSTALTALLDTEHDDLYVANAGDCRCVAGWFNPSTNEWRCDTLSNDHIGDNPSEEQRYRDLHPNDDPDRLVINNGFDKRGLGIVQTLRAFGNYNVRFLSECWQSICETFQLPLGDFTITGSDTSPPYMDTEPEVAHRKLRSDSGENLKFLILGSDGVFDRVTSEEATLLMAAYLEHKDPAPITKTDLPSRFSLSDPPAERPWPDEPLPGTSGRDIGQWVFSDEKNAATHIIRNSLPGHGDPAVHHMALSLRDRAARQFRDDMTAVVLFFGDDGPALTSNEATANGSV</sequence>
<dbReference type="GO" id="GO:0005739">
    <property type="term" value="C:mitochondrion"/>
    <property type="evidence" value="ECO:0007669"/>
    <property type="project" value="TreeGrafter"/>
</dbReference>
<accession>A0A427XYR4</accession>
<dbReference type="PROSITE" id="PS51746">
    <property type="entry name" value="PPM_2"/>
    <property type="match status" value="1"/>
</dbReference>
<protein>
    <recommendedName>
        <fullName evidence="2">PPM-type phosphatase domain-containing protein</fullName>
    </recommendedName>
</protein>
<dbReference type="OrthoDB" id="420076at2759"/>
<dbReference type="InterPro" id="IPR001932">
    <property type="entry name" value="PPM-type_phosphatase-like_dom"/>
</dbReference>
<evidence type="ECO:0000256" key="1">
    <source>
        <dbReference type="SAM" id="MobiDB-lite"/>
    </source>
</evidence>
<dbReference type="PANTHER" id="PTHR13832:SF792">
    <property type="entry name" value="GM14286P"/>
    <property type="match status" value="1"/>
</dbReference>
<reference evidence="3 4" key="1">
    <citation type="submission" date="2018-11" db="EMBL/GenBank/DDBJ databases">
        <title>Genome sequence of Saitozyma podzolica DSM 27192.</title>
        <authorList>
            <person name="Aliyu H."/>
            <person name="Gorte O."/>
            <person name="Ochsenreither K."/>
        </authorList>
    </citation>
    <scope>NUCLEOTIDE SEQUENCE [LARGE SCALE GENOMIC DNA]</scope>
    <source>
        <strain evidence="3 4">DSM 27192</strain>
    </source>
</reference>
<evidence type="ECO:0000313" key="4">
    <source>
        <dbReference type="Proteomes" id="UP000279259"/>
    </source>
</evidence>
<dbReference type="Gene3D" id="3.60.40.10">
    <property type="entry name" value="PPM-type phosphatase domain"/>
    <property type="match status" value="1"/>
</dbReference>
<proteinExistence type="predicted"/>
<dbReference type="AlphaFoldDB" id="A0A427XYR4"/>
<feature type="region of interest" description="Disordered" evidence="1">
    <location>
        <begin position="433"/>
        <end position="459"/>
    </location>
</feature>
<dbReference type="InterPro" id="IPR036457">
    <property type="entry name" value="PPM-type-like_dom_sf"/>
</dbReference>
<keyword evidence="4" id="KW-1185">Reference proteome</keyword>
<feature type="domain" description="PPM-type phosphatase" evidence="2">
    <location>
        <begin position="133"/>
        <end position="518"/>
    </location>
</feature>
<evidence type="ECO:0000259" key="2">
    <source>
        <dbReference type="PROSITE" id="PS51746"/>
    </source>
</evidence>
<dbReference type="PANTHER" id="PTHR13832">
    <property type="entry name" value="PROTEIN PHOSPHATASE 2C"/>
    <property type="match status" value="1"/>
</dbReference>
<dbReference type="InterPro" id="IPR015655">
    <property type="entry name" value="PP2C"/>
</dbReference>
<dbReference type="Pfam" id="PF00481">
    <property type="entry name" value="PP2C"/>
    <property type="match status" value="1"/>
</dbReference>
<dbReference type="SUPFAM" id="SSF81606">
    <property type="entry name" value="PP2C-like"/>
    <property type="match status" value="1"/>
</dbReference>